<dbReference type="Gene3D" id="3.40.50.150">
    <property type="entry name" value="Vaccinia Virus protein VP39"/>
    <property type="match status" value="1"/>
</dbReference>
<evidence type="ECO:0000313" key="1">
    <source>
        <dbReference type="EMBL" id="SUW63455.1"/>
    </source>
</evidence>
<reference evidence="1 2" key="1">
    <citation type="submission" date="2018-06" db="EMBL/GenBank/DDBJ databases">
        <authorList>
            <consortium name="Pathogen Informatics"/>
            <person name="Doyle S."/>
        </authorList>
    </citation>
    <scope>NUCLEOTIDE SEQUENCE [LARGE SCALE GENOMIC DNA]</scope>
    <source>
        <strain evidence="1 2">NCTC12119</strain>
    </source>
</reference>
<evidence type="ECO:0008006" key="3">
    <source>
        <dbReference type="Google" id="ProtNLM"/>
    </source>
</evidence>
<dbReference type="InterPro" id="IPR029063">
    <property type="entry name" value="SAM-dependent_MTases_sf"/>
</dbReference>
<protein>
    <recommendedName>
        <fullName evidence="3">Class I SAM-dependent methyltransferase</fullName>
    </recommendedName>
</protein>
<dbReference type="Proteomes" id="UP000255528">
    <property type="component" value="Unassembled WGS sequence"/>
</dbReference>
<accession>A0A381C6E2</accession>
<dbReference type="REBASE" id="421024">
    <property type="entry name" value="M1.Bag12119ORF1945P"/>
</dbReference>
<evidence type="ECO:0000313" key="2">
    <source>
        <dbReference type="Proteomes" id="UP000255528"/>
    </source>
</evidence>
<organism evidence="1 2">
    <name type="scientific">Buttiauxella agrestis</name>
    <dbReference type="NCBI Taxonomy" id="82977"/>
    <lineage>
        <taxon>Bacteria</taxon>
        <taxon>Pseudomonadati</taxon>
        <taxon>Pseudomonadota</taxon>
        <taxon>Gammaproteobacteria</taxon>
        <taxon>Enterobacterales</taxon>
        <taxon>Enterobacteriaceae</taxon>
        <taxon>Buttiauxella</taxon>
    </lineage>
</organism>
<dbReference type="EMBL" id="UIGI01000001">
    <property type="protein sequence ID" value="SUW63455.1"/>
    <property type="molecule type" value="Genomic_DNA"/>
</dbReference>
<dbReference type="AlphaFoldDB" id="A0A381C6E2"/>
<sequence length="255" mass="29150">MSNKIEALATPSILDMCCGSRMFWLDKEDERAVFTDIRSEEHTLCDGRRLVIRPDLIADFRSLPFANDSFPVVVFDPPHLERVGDSAWMGKKYGKLNKETWRDDLRAGFAEAFRVLRPHGVLIFKWNETQIPVSQILALTPEKPIIGQRTGKEDKTHWIIFVKGHAMDNGLETLVRYATKRIVELESLLLMDAQETVWPAEVGMVYSQIESAGVLPAHHQCRLKHHINRMWLEQMPVPSIITAARSLANAMEKYA</sequence>
<proteinExistence type="predicted"/>
<gene>
    <name evidence="1" type="ORF">NCTC12119_01945</name>
</gene>
<dbReference type="SUPFAM" id="SSF53335">
    <property type="entry name" value="S-adenosyl-L-methionine-dependent methyltransferases"/>
    <property type="match status" value="1"/>
</dbReference>
<name>A0A381C6E2_9ENTR</name>